<keyword evidence="6" id="KW-0472">Membrane</keyword>
<comment type="subcellular location">
    <subcellularLocation>
        <location evidence="2">Cell membrane</location>
        <topology evidence="2">Single-pass type II membrane protein</topology>
    </subcellularLocation>
    <subcellularLocation>
        <location evidence="6">Membrane</location>
        <topology evidence="6">Single-pass type II membrane protein</topology>
    </subcellularLocation>
</comment>
<proteinExistence type="inferred from homology"/>
<dbReference type="Pfam" id="PF10502">
    <property type="entry name" value="Peptidase_S26"/>
    <property type="match status" value="1"/>
</dbReference>
<dbReference type="Proteomes" id="UP001180087">
    <property type="component" value="Chromosome"/>
</dbReference>
<evidence type="ECO:0000256" key="4">
    <source>
        <dbReference type="ARBA" id="ARBA00013208"/>
    </source>
</evidence>
<keyword evidence="6" id="KW-0812">Transmembrane</keyword>
<evidence type="ECO:0000256" key="6">
    <source>
        <dbReference type="RuleBase" id="RU362042"/>
    </source>
</evidence>
<comment type="catalytic activity">
    <reaction evidence="1 6">
        <text>Cleavage of hydrophobic, N-terminal signal or leader sequences from secreted and periplasmic proteins.</text>
        <dbReference type="EC" id="3.4.21.89"/>
    </reaction>
</comment>
<reference evidence="8" key="1">
    <citation type="submission" date="2023-06" db="EMBL/GenBank/DDBJ databases">
        <title>A Treasure from Seagulls: Isolation and Description of Aciduricobacillus qingdaonensis gen. nov., sp. nov., a Rare Obligately Uric Acid-utilizing Member in the Family Bacillaceae.</title>
        <authorList>
            <person name="Liu W."/>
            <person name="Wang B."/>
        </authorList>
    </citation>
    <scope>NUCLEOTIDE SEQUENCE</scope>
    <source>
        <strain evidence="8">44XB</strain>
    </source>
</reference>
<dbReference type="PROSITE" id="PS00760">
    <property type="entry name" value="SPASE_I_2"/>
    <property type="match status" value="1"/>
</dbReference>
<name>A0ABY9KX60_9BACI</name>
<keyword evidence="9" id="KW-1185">Reference proteome</keyword>
<evidence type="ECO:0000256" key="5">
    <source>
        <dbReference type="ARBA" id="ARBA00022801"/>
    </source>
</evidence>
<sequence>MNTVGKEIWSFVRIILFAIIFAYIINHFLLAPYVVKGESMHPNLQEENKLVINKLSQFSHYKRFDIIVFNAPDEDARYVKRIIGLPGDTIVMKNDILYINGKAYDESYLQSPSQKAGLSYTGDFTLEELTGYEKVPKGSLFVLGDNRAVSKDSRYFGLLSKNKIIGKAVFRIWPFTEVGQVQ</sequence>
<dbReference type="EMBL" id="CP129113">
    <property type="protein sequence ID" value="WLV24932.1"/>
    <property type="molecule type" value="Genomic_DNA"/>
</dbReference>
<dbReference type="GO" id="GO:0009003">
    <property type="term" value="F:signal peptidase activity"/>
    <property type="evidence" value="ECO:0007669"/>
    <property type="project" value="UniProtKB-EC"/>
</dbReference>
<comment type="similarity">
    <text evidence="3 6">Belongs to the peptidase S26 family.</text>
</comment>
<organism evidence="8 9">
    <name type="scientific">Aciduricibacillus chroicocephali</name>
    <dbReference type="NCBI Taxonomy" id="3054939"/>
    <lineage>
        <taxon>Bacteria</taxon>
        <taxon>Bacillati</taxon>
        <taxon>Bacillota</taxon>
        <taxon>Bacilli</taxon>
        <taxon>Bacillales</taxon>
        <taxon>Bacillaceae</taxon>
        <taxon>Aciduricibacillus</taxon>
    </lineage>
</organism>
<evidence type="ECO:0000313" key="9">
    <source>
        <dbReference type="Proteomes" id="UP001180087"/>
    </source>
</evidence>
<evidence type="ECO:0000259" key="7">
    <source>
        <dbReference type="Pfam" id="PF10502"/>
    </source>
</evidence>
<evidence type="ECO:0000256" key="1">
    <source>
        <dbReference type="ARBA" id="ARBA00000677"/>
    </source>
</evidence>
<dbReference type="InterPro" id="IPR019533">
    <property type="entry name" value="Peptidase_S26"/>
</dbReference>
<dbReference type="PANTHER" id="PTHR43390:SF1">
    <property type="entry name" value="CHLOROPLAST PROCESSING PEPTIDASE"/>
    <property type="match status" value="1"/>
</dbReference>
<dbReference type="RefSeq" id="WP_348028461.1">
    <property type="nucleotide sequence ID" value="NZ_CP129113.1"/>
</dbReference>
<dbReference type="InterPro" id="IPR036286">
    <property type="entry name" value="LexA/Signal_pep-like_sf"/>
</dbReference>
<dbReference type="InterPro" id="IPR019757">
    <property type="entry name" value="Pept_S26A_signal_pept_1_Lys-AS"/>
</dbReference>
<dbReference type="PANTHER" id="PTHR43390">
    <property type="entry name" value="SIGNAL PEPTIDASE I"/>
    <property type="match status" value="1"/>
</dbReference>
<dbReference type="Gene3D" id="2.10.109.10">
    <property type="entry name" value="Umud Fragment, subunit A"/>
    <property type="match status" value="1"/>
</dbReference>
<accession>A0ABY9KX60</accession>
<evidence type="ECO:0000256" key="2">
    <source>
        <dbReference type="ARBA" id="ARBA00004401"/>
    </source>
</evidence>
<evidence type="ECO:0000313" key="8">
    <source>
        <dbReference type="EMBL" id="WLV24932.1"/>
    </source>
</evidence>
<feature type="transmembrane region" description="Helical" evidence="6">
    <location>
        <begin position="12"/>
        <end position="35"/>
    </location>
</feature>
<keyword evidence="6" id="KW-0645">Protease</keyword>
<feature type="domain" description="Peptidase S26" evidence="7">
    <location>
        <begin position="9"/>
        <end position="173"/>
    </location>
</feature>
<dbReference type="InterPro" id="IPR000223">
    <property type="entry name" value="Pept_S26A_signal_pept_1"/>
</dbReference>
<dbReference type="SUPFAM" id="SSF51306">
    <property type="entry name" value="LexA/Signal peptidase"/>
    <property type="match status" value="1"/>
</dbReference>
<dbReference type="EC" id="3.4.21.89" evidence="4 6"/>
<dbReference type="NCBIfam" id="TIGR02227">
    <property type="entry name" value="sigpep_I_bact"/>
    <property type="match status" value="1"/>
</dbReference>
<keyword evidence="6" id="KW-1133">Transmembrane helix</keyword>
<keyword evidence="5 6" id="KW-0378">Hydrolase</keyword>
<protein>
    <recommendedName>
        <fullName evidence="4 6">Signal peptidase I</fullName>
        <ecNumber evidence="4 6">3.4.21.89</ecNumber>
    </recommendedName>
</protein>
<evidence type="ECO:0000256" key="3">
    <source>
        <dbReference type="ARBA" id="ARBA00009370"/>
    </source>
</evidence>
<dbReference type="PRINTS" id="PR00727">
    <property type="entry name" value="LEADERPTASE"/>
</dbReference>
<dbReference type="CDD" id="cd06530">
    <property type="entry name" value="S26_SPase_I"/>
    <property type="match status" value="1"/>
</dbReference>
<dbReference type="PROSITE" id="PS00761">
    <property type="entry name" value="SPASE_I_3"/>
    <property type="match status" value="1"/>
</dbReference>
<gene>
    <name evidence="8" type="primary">lepB</name>
    <name evidence="8" type="ORF">QR721_01455</name>
</gene>
<dbReference type="InterPro" id="IPR019758">
    <property type="entry name" value="Pept_S26A_signal_pept_1_CS"/>
</dbReference>